<dbReference type="Proteomes" id="UP001225378">
    <property type="component" value="Chromosome"/>
</dbReference>
<evidence type="ECO:0000313" key="3">
    <source>
        <dbReference type="Proteomes" id="UP001225378"/>
    </source>
</evidence>
<protein>
    <submittedName>
        <fullName evidence="2">Phage holin family protein</fullName>
    </submittedName>
</protein>
<evidence type="ECO:0000313" key="2">
    <source>
        <dbReference type="EMBL" id="XBS19491.1"/>
    </source>
</evidence>
<dbReference type="Pfam" id="PF07332">
    <property type="entry name" value="Phage_holin_3_6"/>
    <property type="match status" value="1"/>
</dbReference>
<reference evidence="2 3" key="1">
    <citation type="journal article" date="2024" name="Microbiology">
        <title>Methylomarinum rosea sp. nov., a novel halophilic methanotrophic bacterium from the hypersaline Lake Elton.</title>
        <authorList>
            <person name="Suleimanov R.Z."/>
            <person name="Oshkin I.Y."/>
            <person name="Danilova O.V."/>
            <person name="Suzina N.E."/>
            <person name="Dedysh S.N."/>
        </authorList>
    </citation>
    <scope>NUCLEOTIDE SEQUENCE [LARGE SCALE GENOMIC DNA]</scope>
    <source>
        <strain evidence="2 3">Ch1-1</strain>
    </source>
</reference>
<gene>
    <name evidence="2" type="ORF">Q9L42_014125</name>
</gene>
<accession>A0AAU7NSA1</accession>
<keyword evidence="1" id="KW-1133">Transmembrane helix</keyword>
<dbReference type="AlphaFoldDB" id="A0AAU7NSA1"/>
<dbReference type="EMBL" id="CP157743">
    <property type="protein sequence ID" value="XBS19491.1"/>
    <property type="molecule type" value="Genomic_DNA"/>
</dbReference>
<organism evidence="2 3">
    <name type="scientific">Methylomarinum roseum</name>
    <dbReference type="NCBI Taxonomy" id="3067653"/>
    <lineage>
        <taxon>Bacteria</taxon>
        <taxon>Pseudomonadati</taxon>
        <taxon>Pseudomonadota</taxon>
        <taxon>Gammaproteobacteria</taxon>
        <taxon>Methylococcales</taxon>
        <taxon>Methylococcaceae</taxon>
        <taxon>Methylomarinum</taxon>
    </lineage>
</organism>
<dbReference type="KEGG" id="mech:Q9L42_014125"/>
<sequence>MSLRYRLKIHSIAIAIALVFFLIALGFSAVALFYNFSQYFSADVSALLTAAVYLILALIVLSFARLFSLLDRRRCRPLRRTKRHNPLEAALQESLDPEIRDWVEQNPGRSITLTLLAGMVLGSSDDARDLLKKYCERYFNER</sequence>
<keyword evidence="1" id="KW-0812">Transmembrane</keyword>
<feature type="transmembrane region" description="Helical" evidence="1">
    <location>
        <begin position="46"/>
        <end position="70"/>
    </location>
</feature>
<feature type="transmembrane region" description="Helical" evidence="1">
    <location>
        <begin position="12"/>
        <end position="34"/>
    </location>
</feature>
<keyword evidence="3" id="KW-1185">Reference proteome</keyword>
<keyword evidence="1" id="KW-0472">Membrane</keyword>
<evidence type="ECO:0000256" key="1">
    <source>
        <dbReference type="SAM" id="Phobius"/>
    </source>
</evidence>
<dbReference type="RefSeq" id="WP_349431279.1">
    <property type="nucleotide sequence ID" value="NZ_CP157743.1"/>
</dbReference>
<dbReference type="InterPro" id="IPR009937">
    <property type="entry name" value="Phage_holin_3_6"/>
</dbReference>
<proteinExistence type="predicted"/>
<name>A0AAU7NSA1_9GAMM</name>